<dbReference type="Pfam" id="PF22014">
    <property type="entry name" value="DUF6932"/>
    <property type="match status" value="1"/>
</dbReference>
<dbReference type="InterPro" id="IPR053860">
    <property type="entry name" value="DUF6932"/>
</dbReference>
<evidence type="ECO:0000313" key="1">
    <source>
        <dbReference type="EMBL" id="RNL55878.1"/>
    </source>
</evidence>
<name>A0A3N0C2B2_9SPHI</name>
<dbReference type="RefSeq" id="WP_123204531.1">
    <property type="nucleotide sequence ID" value="NZ_RBEE01000004.1"/>
</dbReference>
<comment type="caution">
    <text evidence="1">The sequence shown here is derived from an EMBL/GenBank/DDBJ whole genome shotgun (WGS) entry which is preliminary data.</text>
</comment>
<dbReference type="Proteomes" id="UP000274046">
    <property type="component" value="Unassembled WGS sequence"/>
</dbReference>
<evidence type="ECO:0008006" key="3">
    <source>
        <dbReference type="Google" id="ProtNLM"/>
    </source>
</evidence>
<dbReference type="AlphaFoldDB" id="A0A3N0C2B2"/>
<organism evidence="1 2">
    <name type="scientific">Pedobacter jejuensis</name>
    <dbReference type="NCBI Taxonomy" id="1268550"/>
    <lineage>
        <taxon>Bacteria</taxon>
        <taxon>Pseudomonadati</taxon>
        <taxon>Bacteroidota</taxon>
        <taxon>Sphingobacteriia</taxon>
        <taxon>Sphingobacteriales</taxon>
        <taxon>Sphingobacteriaceae</taxon>
        <taxon>Pedobacter</taxon>
    </lineage>
</organism>
<accession>A0A3N0C2B2</accession>
<proteinExistence type="predicted"/>
<sequence length="161" mass="18878">MLTFNHKGHLVPNNNIRSTLDELKTEFVDAFTFSSTKRSDLYKNYLQYSNDLKTVLQRESLLQWIDGSYVTKKQEPSDIDLVTFIDGTIVDSLEALLEPFKYPQSVVNYGVDAYLVKVYDRGDKRYPLFIGDQIYWMDLFDKTQRSRNGQKHPKGFLEIIY</sequence>
<keyword evidence="2" id="KW-1185">Reference proteome</keyword>
<reference evidence="1 2" key="1">
    <citation type="submission" date="2018-10" db="EMBL/GenBank/DDBJ databases">
        <title>Genome sequencing of Pedobacter jejuensis TNB23.</title>
        <authorList>
            <person name="Cho Y.-J."/>
            <person name="Cho A."/>
            <person name="Kim O.-S."/>
        </authorList>
    </citation>
    <scope>NUCLEOTIDE SEQUENCE [LARGE SCALE GENOMIC DNA]</scope>
    <source>
        <strain evidence="1 2">TNB23</strain>
    </source>
</reference>
<dbReference type="EMBL" id="RBEE01000004">
    <property type="protein sequence ID" value="RNL55878.1"/>
    <property type="molecule type" value="Genomic_DNA"/>
</dbReference>
<protein>
    <recommendedName>
        <fullName evidence="3">Nucleotidyltransferase domain-containing protein</fullName>
    </recommendedName>
</protein>
<gene>
    <name evidence="1" type="ORF">D7004_03755</name>
</gene>
<evidence type="ECO:0000313" key="2">
    <source>
        <dbReference type="Proteomes" id="UP000274046"/>
    </source>
</evidence>